<gene>
    <name evidence="8" type="primary">DML1</name>
    <name evidence="8" type="ORF">MNAN1_001041</name>
</gene>
<dbReference type="EMBL" id="CP119893">
    <property type="protein sequence ID" value="WFD26066.1"/>
    <property type="molecule type" value="Genomic_DNA"/>
</dbReference>
<evidence type="ECO:0000256" key="1">
    <source>
        <dbReference type="ARBA" id="ARBA00003757"/>
    </source>
</evidence>
<evidence type="ECO:0000256" key="5">
    <source>
        <dbReference type="SAM" id="MobiDB-lite"/>
    </source>
</evidence>
<proteinExistence type="inferred from homology"/>
<organism evidence="8 9">
    <name type="scientific">Malassezia nana</name>
    <dbReference type="NCBI Taxonomy" id="180528"/>
    <lineage>
        <taxon>Eukaryota</taxon>
        <taxon>Fungi</taxon>
        <taxon>Dikarya</taxon>
        <taxon>Basidiomycota</taxon>
        <taxon>Ustilaginomycotina</taxon>
        <taxon>Malasseziomycetes</taxon>
        <taxon>Malasseziales</taxon>
        <taxon>Malasseziaceae</taxon>
        <taxon>Malassezia</taxon>
    </lineage>
</organism>
<sequence>MRPTETVYLSLGSAANAASMHFWNAQQAYFEFHRDAPPPLVEHDVSFRAGQGTDGLETYVPRALLFDVRSEFGAMARINALYAGEDEEEAPVCETIRTAEHVEPSEWAPSEGPCARRMGRPRYWSDYASVLFHPRSQVHVAAPGLYGSSFLATPEAGTGSPAPASFADGVRVAHAMESEQRVMEEQVRWLAEDCDLMQGFQVAASSSDVFSGVSATYLSYLADEYPKTERHATLLSRTMPASYARVAGMNEVLALTQAVEHAHLVVPVHLSGACESRPVIQPAWDDMHQAAAVVATLWETATLTTRLRQRTDTMASLRGRLAWRGDTPLVQLGGCLPTPLLAPVATTSEVDTLIDTLLAAKGYATSAPKPLFDARAALASAWWDCSLSYGGGTGAAPVAVPYAECLVARDGQPQAEGPTMRALAEWQAGQPPWMTRTFVPRAYPTERPYPDFFYGLTSDGRVLPEADTSVRASVSSVPCVASLRSSPDTLALVERARCWVVDVLEDFVPLATYGLEGGMDRDAVLDLRETLERLCDAYGTERSEDAEPGTDEEWVDEAWDL</sequence>
<dbReference type="InterPro" id="IPR049942">
    <property type="entry name" value="DML1/Misato"/>
</dbReference>
<dbReference type="Pfam" id="PF10644">
    <property type="entry name" value="Misat_Tub_SegII"/>
    <property type="match status" value="1"/>
</dbReference>
<dbReference type="InterPro" id="IPR029209">
    <property type="entry name" value="DML1/Misato_tubulin"/>
</dbReference>
<name>A0AAF0EJV0_9BASI</name>
<accession>A0AAF0EJV0</accession>
<dbReference type="PANTHER" id="PTHR13391:SF0">
    <property type="entry name" value="PROTEIN MISATO HOMOLOG 1"/>
    <property type="match status" value="1"/>
</dbReference>
<dbReference type="GO" id="GO:0007005">
    <property type="term" value="P:mitochondrion organization"/>
    <property type="evidence" value="ECO:0007669"/>
    <property type="project" value="InterPro"/>
</dbReference>
<dbReference type="Proteomes" id="UP001213623">
    <property type="component" value="Chromosome 2"/>
</dbReference>
<dbReference type="SUPFAM" id="SSF52490">
    <property type="entry name" value="Tubulin nucleotide-binding domain-like"/>
    <property type="match status" value="1"/>
</dbReference>
<evidence type="ECO:0000259" key="7">
    <source>
        <dbReference type="Pfam" id="PF14881"/>
    </source>
</evidence>
<feature type="domain" description="DML1/Misato tubulin" evidence="7">
    <location>
        <begin position="122"/>
        <end position="307"/>
    </location>
</feature>
<evidence type="ECO:0000313" key="9">
    <source>
        <dbReference type="Proteomes" id="UP001213623"/>
    </source>
</evidence>
<evidence type="ECO:0000259" key="6">
    <source>
        <dbReference type="Pfam" id="PF10644"/>
    </source>
</evidence>
<feature type="compositionally biased region" description="Acidic residues" evidence="5">
    <location>
        <begin position="546"/>
        <end position="561"/>
    </location>
</feature>
<comment type="function">
    <text evidence="1">Involved in the partitioning of the mitochondrial organelle and mitochondrial DNA (mtDNA) inheritance.</text>
</comment>
<feature type="domain" description="Misato Segment II tubulin-like" evidence="6">
    <location>
        <begin position="5"/>
        <end position="93"/>
    </location>
</feature>
<comment type="subcellular location">
    <subcellularLocation>
        <location evidence="2">Mitochondrion</location>
    </subcellularLocation>
</comment>
<evidence type="ECO:0000313" key="8">
    <source>
        <dbReference type="EMBL" id="WFD26066.1"/>
    </source>
</evidence>
<dbReference type="Pfam" id="PF14881">
    <property type="entry name" value="Tubulin_3"/>
    <property type="match status" value="1"/>
</dbReference>
<keyword evidence="9" id="KW-1185">Reference proteome</keyword>
<dbReference type="GO" id="GO:0005739">
    <property type="term" value="C:mitochondrion"/>
    <property type="evidence" value="ECO:0007669"/>
    <property type="project" value="UniProtKB-SubCell"/>
</dbReference>
<dbReference type="Gene3D" id="3.40.50.1440">
    <property type="entry name" value="Tubulin/FtsZ, GTPase domain"/>
    <property type="match status" value="1"/>
</dbReference>
<feature type="region of interest" description="Disordered" evidence="5">
    <location>
        <begin position="540"/>
        <end position="561"/>
    </location>
</feature>
<keyword evidence="4" id="KW-0496">Mitochondrion</keyword>
<comment type="similarity">
    <text evidence="3">Belongs to the misato family.</text>
</comment>
<reference evidence="8" key="1">
    <citation type="submission" date="2023-03" db="EMBL/GenBank/DDBJ databases">
        <title>Mating type loci evolution in Malassezia.</title>
        <authorList>
            <person name="Coelho M.A."/>
        </authorList>
    </citation>
    <scope>NUCLEOTIDE SEQUENCE</scope>
    <source>
        <strain evidence="8">CBS 9557</strain>
    </source>
</reference>
<dbReference type="InterPro" id="IPR036525">
    <property type="entry name" value="Tubulin/FtsZ_GTPase_sf"/>
</dbReference>
<dbReference type="InterPro" id="IPR019605">
    <property type="entry name" value="Misato_II_tubulin-like"/>
</dbReference>
<evidence type="ECO:0000256" key="4">
    <source>
        <dbReference type="ARBA" id="ARBA00023128"/>
    </source>
</evidence>
<evidence type="ECO:0000256" key="2">
    <source>
        <dbReference type="ARBA" id="ARBA00004173"/>
    </source>
</evidence>
<evidence type="ECO:0000256" key="3">
    <source>
        <dbReference type="ARBA" id="ARBA00008507"/>
    </source>
</evidence>
<protein>
    <submittedName>
        <fullName evidence="8">MtDNA inheritance, partitioning of the mitochondrial organelle</fullName>
    </submittedName>
</protein>
<dbReference type="PANTHER" id="PTHR13391">
    <property type="entry name" value="MITOCHONDRIAL DISTRIBUTION REGULATOR MISATO"/>
    <property type="match status" value="1"/>
</dbReference>
<dbReference type="AlphaFoldDB" id="A0AAF0EJV0"/>